<evidence type="ECO:0000313" key="5">
    <source>
        <dbReference type="Proteomes" id="UP000319852"/>
    </source>
</evidence>
<reference evidence="4 5" key="1">
    <citation type="submission" date="2019-02" db="EMBL/GenBank/DDBJ databases">
        <title>Deep-cultivation of Planctomycetes and their phenomic and genomic characterization uncovers novel biology.</title>
        <authorList>
            <person name="Wiegand S."/>
            <person name="Jogler M."/>
            <person name="Boedeker C."/>
            <person name="Pinto D."/>
            <person name="Vollmers J."/>
            <person name="Rivas-Marin E."/>
            <person name="Kohn T."/>
            <person name="Peeters S.H."/>
            <person name="Heuer A."/>
            <person name="Rast P."/>
            <person name="Oberbeckmann S."/>
            <person name="Bunk B."/>
            <person name="Jeske O."/>
            <person name="Meyerdierks A."/>
            <person name="Storesund J.E."/>
            <person name="Kallscheuer N."/>
            <person name="Luecker S."/>
            <person name="Lage O.M."/>
            <person name="Pohl T."/>
            <person name="Merkel B.J."/>
            <person name="Hornburger P."/>
            <person name="Mueller R.-W."/>
            <person name="Bruemmer F."/>
            <person name="Labrenz M."/>
            <person name="Spormann A.M."/>
            <person name="Op den Camp H."/>
            <person name="Overmann J."/>
            <person name="Amann R."/>
            <person name="Jetten M.S.M."/>
            <person name="Mascher T."/>
            <person name="Medema M.H."/>
            <person name="Devos D.P."/>
            <person name="Kaster A.-K."/>
            <person name="Ovreas L."/>
            <person name="Rohde M."/>
            <person name="Galperin M.Y."/>
            <person name="Jogler C."/>
        </authorList>
    </citation>
    <scope>NUCLEOTIDE SEQUENCE [LARGE SCALE GENOMIC DNA]</scope>
    <source>
        <strain evidence="4 5">HG15A2</strain>
    </source>
</reference>
<evidence type="ECO:0000256" key="2">
    <source>
        <dbReference type="SAM" id="SignalP"/>
    </source>
</evidence>
<dbReference type="Proteomes" id="UP000319852">
    <property type="component" value="Chromosome"/>
</dbReference>
<dbReference type="InterPro" id="IPR036514">
    <property type="entry name" value="SGNH_hydro_sf"/>
</dbReference>
<dbReference type="AlphaFoldDB" id="A0A517MZS3"/>
<dbReference type="Pfam" id="PF03629">
    <property type="entry name" value="SASA"/>
    <property type="match status" value="1"/>
</dbReference>
<evidence type="ECO:0000256" key="1">
    <source>
        <dbReference type="ARBA" id="ARBA00022801"/>
    </source>
</evidence>
<evidence type="ECO:0000313" key="4">
    <source>
        <dbReference type="EMBL" id="QDT00392.1"/>
    </source>
</evidence>
<dbReference type="SUPFAM" id="SSF52266">
    <property type="entry name" value="SGNH hydrolase"/>
    <property type="match status" value="1"/>
</dbReference>
<keyword evidence="5" id="KW-1185">Reference proteome</keyword>
<protein>
    <submittedName>
        <fullName evidence="4">Carbohydrate acetyl esterase/feruloyl esterase</fullName>
    </submittedName>
</protein>
<dbReference type="PANTHER" id="PTHR31988:SF19">
    <property type="entry name" value="9-O-ACETYL-N-ACETYLNEURAMINIC ACID DEACETYLASE-RELATED"/>
    <property type="match status" value="1"/>
</dbReference>
<name>A0A517MZS3_9BACT</name>
<proteinExistence type="predicted"/>
<dbReference type="PANTHER" id="PTHR31988">
    <property type="entry name" value="ESTERASE, PUTATIVE (DUF303)-RELATED"/>
    <property type="match status" value="1"/>
</dbReference>
<feature type="chain" id="PRO_5021735916" evidence="2">
    <location>
        <begin position="36"/>
        <end position="276"/>
    </location>
</feature>
<accession>A0A517MZS3</accession>
<dbReference type="InterPro" id="IPR005181">
    <property type="entry name" value="SASA"/>
</dbReference>
<dbReference type="EMBL" id="CP036263">
    <property type="protein sequence ID" value="QDT00392.1"/>
    <property type="molecule type" value="Genomic_DNA"/>
</dbReference>
<dbReference type="KEGG" id="amob:HG15A2_37280"/>
<evidence type="ECO:0000259" key="3">
    <source>
        <dbReference type="Pfam" id="PF03629"/>
    </source>
</evidence>
<dbReference type="InterPro" id="IPR052940">
    <property type="entry name" value="Carb_Esterase_6"/>
</dbReference>
<keyword evidence="1" id="KW-0378">Hydrolase</keyword>
<dbReference type="Gene3D" id="3.40.50.1110">
    <property type="entry name" value="SGNH hydrolase"/>
    <property type="match status" value="1"/>
</dbReference>
<feature type="signal peptide" evidence="2">
    <location>
        <begin position="1"/>
        <end position="35"/>
    </location>
</feature>
<dbReference type="GO" id="GO:0016788">
    <property type="term" value="F:hydrolase activity, acting on ester bonds"/>
    <property type="evidence" value="ECO:0007669"/>
    <property type="project" value="UniProtKB-ARBA"/>
</dbReference>
<organism evidence="4 5">
    <name type="scientific">Adhaeretor mobilis</name>
    <dbReference type="NCBI Taxonomy" id="1930276"/>
    <lineage>
        <taxon>Bacteria</taxon>
        <taxon>Pseudomonadati</taxon>
        <taxon>Planctomycetota</taxon>
        <taxon>Planctomycetia</taxon>
        <taxon>Pirellulales</taxon>
        <taxon>Lacipirellulaceae</taxon>
        <taxon>Adhaeretor</taxon>
    </lineage>
</organism>
<keyword evidence="2" id="KW-0732">Signal</keyword>
<sequence length="276" mass="30364" precursor="true">MNKQDLRSQFMNRLICFLLLLCVSISMLFLKQASAEDHSTLPSKKSFHIYLLMGQSNMAGRAAICQEDDQPSPRVLVLNQQDRWAIARDPLHFDKPTAGVGPGLSFGNVMAAVDLSATIGLVPCAVGGTPLSRWEKGGDLYKQALQRAETALQHGTLKGVLWHQGENDSMTKEKAESYAKRLDSLINDLRRDLKNARLPIVVGQLGDFLSKKQFPFTAMVNDALKSLPHRVPATASVEASGLKSQEDAVHFDAASAKELGNRFAQAMLQLQKRPPK</sequence>
<gene>
    <name evidence="4" type="primary">axe1-6A</name>
    <name evidence="4" type="ORF">HG15A2_37280</name>
</gene>
<feature type="domain" description="Sialate O-acetylesterase" evidence="3">
    <location>
        <begin position="47"/>
        <end position="269"/>
    </location>
</feature>